<evidence type="ECO:0000256" key="5">
    <source>
        <dbReference type="ARBA" id="ARBA00023242"/>
    </source>
</evidence>
<evidence type="ECO:0000313" key="8">
    <source>
        <dbReference type="EMBL" id="CAE8708236.1"/>
    </source>
</evidence>
<dbReference type="CDD" id="cd21146">
    <property type="entry name" value="Nip7_N_euk"/>
    <property type="match status" value="1"/>
</dbReference>
<keyword evidence="4" id="KW-0694">RNA-binding</keyword>
<dbReference type="GO" id="GO:0042254">
    <property type="term" value="P:ribosome biogenesis"/>
    <property type="evidence" value="ECO:0007669"/>
    <property type="project" value="UniProtKB-KW"/>
</dbReference>
<dbReference type="PANTHER" id="PTHR23415">
    <property type="entry name" value="CYCLIN-DEPENDENT KINASES REGULATORY SUBUNIT/60S RIBOSOME SUBUNIT BIOGENESIS PROTEIN NIP7"/>
    <property type="match status" value="1"/>
</dbReference>
<feature type="region of interest" description="Disordered" evidence="6">
    <location>
        <begin position="297"/>
        <end position="319"/>
    </location>
</feature>
<evidence type="ECO:0000256" key="1">
    <source>
        <dbReference type="ARBA" id="ARBA00004604"/>
    </source>
</evidence>
<dbReference type="SUPFAM" id="SSF88802">
    <property type="entry name" value="Pre-PUA domain"/>
    <property type="match status" value="1"/>
</dbReference>
<dbReference type="GO" id="GO:0003723">
    <property type="term" value="F:RNA binding"/>
    <property type="evidence" value="ECO:0007669"/>
    <property type="project" value="UniProtKB-KW"/>
</dbReference>
<comment type="similarity">
    <text evidence="2">Belongs to the NIP7 family.</text>
</comment>
<accession>A0A813KMP9</accession>
<dbReference type="InterPro" id="IPR040598">
    <property type="entry name" value="NIP7_N"/>
</dbReference>
<organism evidence="8 9">
    <name type="scientific">Polarella glacialis</name>
    <name type="common">Dinoflagellate</name>
    <dbReference type="NCBI Taxonomy" id="89957"/>
    <lineage>
        <taxon>Eukaryota</taxon>
        <taxon>Sar</taxon>
        <taxon>Alveolata</taxon>
        <taxon>Dinophyceae</taxon>
        <taxon>Suessiales</taxon>
        <taxon>Suessiaceae</taxon>
        <taxon>Polarella</taxon>
    </lineage>
</organism>
<dbReference type="Pfam" id="PF17833">
    <property type="entry name" value="pre-PUA_NIP7"/>
    <property type="match status" value="1"/>
</dbReference>
<dbReference type="SUPFAM" id="SSF88697">
    <property type="entry name" value="PUA domain-like"/>
    <property type="match status" value="1"/>
</dbReference>
<feature type="compositionally biased region" description="Low complexity" evidence="6">
    <location>
        <begin position="1454"/>
        <end position="1463"/>
    </location>
</feature>
<evidence type="ECO:0000256" key="3">
    <source>
        <dbReference type="ARBA" id="ARBA00022517"/>
    </source>
</evidence>
<evidence type="ECO:0000313" key="9">
    <source>
        <dbReference type="Proteomes" id="UP000626109"/>
    </source>
</evidence>
<comment type="caution">
    <text evidence="8">The sequence shown here is derived from an EMBL/GenBank/DDBJ whole genome shotgun (WGS) entry which is preliminary data.</text>
</comment>
<dbReference type="InterPro" id="IPR007959">
    <property type="entry name" value="Dino_Luciferase_N"/>
</dbReference>
<dbReference type="InterPro" id="IPR055359">
    <property type="entry name" value="Nip7_N_euk"/>
</dbReference>
<dbReference type="InterPro" id="IPR036974">
    <property type="entry name" value="PUA_sf"/>
</dbReference>
<sequence>MTTVQVRKQDELRQVLKKAAVEDEICTYMADVLKMTSVEDFVRFVSEAAYETELLTHILGKVASFKSDLLQLSRLRTAWRVARAMLNKTEQRRIAGQGAEDMDEPLDASTQDSLLKQVAATYSQNLAAWLHPADSLLGRIYREFQRNTPTVISIKKVKSLLIASRPSSEREVNLGGNVKLRLSDGVADGLSIASCVGYYGGLRILGYAHSIVGQYKTSSIQTQGEQVVYAPLSVNMDYADLCLKRSQVWQGKVTKDEATRGRQVELMQMGWPQGEALQKALTEMELQWTVGPVASQKRAVNESAGGGREEEAESPAKKVRTASTFQSAELCKKWNDWRGCPGEKECGKTHRCDVIKADGNTCGLALRRSAHRDSAILPVDLALVGWSQWATVPGLWDFGQQKVVHVIRAMADAKSSKAGALQPEPRVQSTNISALKPTQWCGKHPLPQIPWTLGIGVPILVVSLCDGVGGLPIGLLAMGATVYTVAILSDDCARETSMRYLKNVVRVKDAETMTGSLLRGFLRVFPDGCLILVGGAGPWSGRVDMRPTVFSEVLRIACEIEAEIVALKKNNQVVKFVENTWATDNDFKEKAREYFQGEPVRTQAGEFGYVRRDRAWWGVGQKGNMATIDAKMPVGVALVEEKGIVRLAEGYFDLALKPEDVMRASGKGAMATLSNSAIRRGLDGRRFPALSYEPQSLLWSKLATWRPPCPTERASLMMLPLDAVTAVSVDSGEEAPQREARQNNLVGNSFHIPSLMMVLILLFQTIQTKGNQLPDPTWAHFGPEFDLRQSVRGTVWQPGLVETWPKLIEPTTLVASMHELFLSQGLQLDHAVQPHNVPAKAVALLQSYWVDTQMRALPGENQGIDWSMQRNKHATAMGLGSQRGGPHCAGALPALVERGVGKEAHMAFALPLPSQFDSENVMDDDALYAARAMARLGPYVRIWRRRMNRALEALAKVFQPWDNLLVNLMRPDVQAVAKTKKPAMMACLVVLLRWPDRTLPARYVLGFRLVGIIENSQLFRQLDKDTTVESGKEVSLGAHAVKTIEGLPGKLRRGRFLTEIKESVLKEVAEGGAKGVYAENDLNEMFGVGGWLPLERFMHQQSSGKMRPIDNGKKYGHNKASLETETIYTSSPDFIAASARAFLSEVLVVLELQGHAPGGVLACEDLTALCSFLPEWSGLEIGTDDMKDAYRQCPNEPEDHCVVVIAFWDEEDDTVKYVILRGMPFGFSSAAVGPAQASVGTVYSCMGADLGFMYFDVKPFTRQELATDIDNIVAEGQCSSGQASKLRGRFGWAATAAYGKCGRGGQASLVQRQYFDAEDDLTPALTTTLAYMQFLALNVPARTIRLLGPPLAAVKVYSDASFEPPMKAKLGYVIFMNDDSRPIERTAVIPELLMEQFIARKTQITPCEAFCGVVVPFNHLELLRGFPVTKEIHKRQQFDGKGSADAHLRKEENGAVAPEAAAPVGGEEAEYRVQDVSGFAKVHERQDSSVHGWGPSLCQEKFKSLPDEQQIPYLEQADELKQRQGVSVAAASSWLMLQRDIEEALLGSTNGQVSRVIVGPKLRDGMAAAQFPSPPGSTEVPAGKTICKTKGNARICAARSPRAAKLHCNPSKGLCLIHYSVWNGGVSTAQGSLAAICVTSNSTPVQSIAAATPLPDATPGAQSSVAPSTPPLAPSAEVQATDWKDEDIHSVLFLPGEAEDVDARLAQIRNAGQDNPWQDRQRACAAVLVFGLDAEFQQERISGSYCTGGVQMSILKPKLRLIGEKRTAEGRTTLYLELVGCESILTGAVQKVALQSATLPKDVAEWFARAKKALPGAESGKESVFPSNIRPPELVDSFFGSCFRCERVPGDKNRLGSVVNTSGHLCCALFECIFRRAREAQRFLSQSDYQDATVFQAFAGMRPLTDDETRLVFEKLKKYIGQNLRQMVDRPDGVHLFRLHKERVFYMSERILKHAGHIPKKELLSAGVCLGKFTHSRKFRLLITALDYLARLAQYRVWLKPSGEQHFVYGNHVVKAHLRRITEGAPRNAGVVVLNENDVAIGFGVTARSTEDCQDLGAEGLVVYHQADVGEYLREGVFQVVCEVSLALLALLQPFGSCCSVFLFTHFLKIGNFVSSMPGSSERHLRLSARDVHKYGSRDTITSSKISQLTSPLKQSTAHGSRQPFTTRNASEPQDEETIPCLLMKCPSARYMIIYFHSNAEVHVLAVEYPGYGLCPGVPCGESVMENAVSALHFATGSLNWPLDSIKAQLRGHSGEISCTSVR</sequence>
<keyword evidence="5" id="KW-0539">Nucleus</keyword>
<comment type="subcellular location">
    <subcellularLocation>
        <location evidence="1">Nucleus</location>
        <location evidence="1">Nucleolus</location>
    </subcellularLocation>
</comment>
<feature type="compositionally biased region" description="Polar residues" evidence="6">
    <location>
        <begin position="2147"/>
        <end position="2172"/>
    </location>
</feature>
<name>A0A813KMP9_POLGL</name>
<dbReference type="GO" id="GO:0005730">
    <property type="term" value="C:nucleolus"/>
    <property type="evidence" value="ECO:0007669"/>
    <property type="project" value="UniProtKB-SubCell"/>
</dbReference>
<feature type="region of interest" description="Disordered" evidence="6">
    <location>
        <begin position="2147"/>
        <end position="2173"/>
    </location>
</feature>
<dbReference type="Pfam" id="PF05295">
    <property type="entry name" value="Luciferase_N"/>
    <property type="match status" value="1"/>
</dbReference>
<dbReference type="InterPro" id="IPR005155">
    <property type="entry name" value="UPF0113_PUA"/>
</dbReference>
<proteinExistence type="inferred from homology"/>
<dbReference type="Pfam" id="PF03657">
    <property type="entry name" value="UPF0113"/>
    <property type="match status" value="1"/>
</dbReference>
<gene>
    <name evidence="8" type="ORF">PGLA2088_LOCUS34855</name>
</gene>
<dbReference type="InterPro" id="IPR029063">
    <property type="entry name" value="SAM-dependent_MTases_sf"/>
</dbReference>
<evidence type="ECO:0000259" key="7">
    <source>
        <dbReference type="SMART" id="SM00359"/>
    </source>
</evidence>
<dbReference type="FunFam" id="3.10.450.220:FF:000001">
    <property type="entry name" value="60S ribosome subunit biogenesis protein NIP7 homolog"/>
    <property type="match status" value="1"/>
</dbReference>
<dbReference type="Proteomes" id="UP000626109">
    <property type="component" value="Unassembled WGS sequence"/>
</dbReference>
<protein>
    <recommendedName>
        <fullName evidence="7">PUA domain-containing protein</fullName>
    </recommendedName>
</protein>
<dbReference type="Gene3D" id="2.30.130.10">
    <property type="entry name" value="PUA domain"/>
    <property type="match status" value="1"/>
</dbReference>
<reference evidence="8" key="1">
    <citation type="submission" date="2021-02" db="EMBL/GenBank/DDBJ databases">
        <authorList>
            <person name="Dougan E. K."/>
            <person name="Rhodes N."/>
            <person name="Thang M."/>
            <person name="Chan C."/>
        </authorList>
    </citation>
    <scope>NUCLEOTIDE SEQUENCE</scope>
</reference>
<dbReference type="InterPro" id="IPR002478">
    <property type="entry name" value="PUA"/>
</dbReference>
<feature type="compositionally biased region" description="Basic and acidic residues" evidence="6">
    <location>
        <begin position="1437"/>
        <end position="1453"/>
    </location>
</feature>
<dbReference type="SMART" id="SM00359">
    <property type="entry name" value="PUA"/>
    <property type="match status" value="1"/>
</dbReference>
<feature type="domain" description="PUA" evidence="7">
    <location>
        <begin position="1995"/>
        <end position="2070"/>
    </location>
</feature>
<dbReference type="PROSITE" id="PS50890">
    <property type="entry name" value="PUA"/>
    <property type="match status" value="1"/>
</dbReference>
<dbReference type="CDD" id="cd21151">
    <property type="entry name" value="PUA_Nip7-like"/>
    <property type="match status" value="1"/>
</dbReference>
<feature type="region of interest" description="Disordered" evidence="6">
    <location>
        <begin position="1437"/>
        <end position="1463"/>
    </location>
</feature>
<feature type="region of interest" description="Disordered" evidence="6">
    <location>
        <begin position="1653"/>
        <end position="1675"/>
    </location>
</feature>
<evidence type="ECO:0000256" key="6">
    <source>
        <dbReference type="SAM" id="MobiDB-lite"/>
    </source>
</evidence>
<dbReference type="Gene3D" id="3.10.450.220">
    <property type="match status" value="1"/>
</dbReference>
<dbReference type="Gene3D" id="3.40.50.150">
    <property type="entry name" value="Vaccinia Virus protein VP39"/>
    <property type="match status" value="1"/>
</dbReference>
<dbReference type="EMBL" id="CAJNNW010031621">
    <property type="protein sequence ID" value="CAE8708236.1"/>
    <property type="molecule type" value="Genomic_DNA"/>
</dbReference>
<dbReference type="FunFam" id="2.30.130.10:FF:000002">
    <property type="entry name" value="60S ribosome subunit biogenesis protein NIP7 homolog"/>
    <property type="match status" value="1"/>
</dbReference>
<keyword evidence="3" id="KW-0690">Ribosome biogenesis</keyword>
<evidence type="ECO:0000256" key="2">
    <source>
        <dbReference type="ARBA" id="ARBA00009895"/>
    </source>
</evidence>
<dbReference type="InterPro" id="IPR015947">
    <property type="entry name" value="PUA-like_sf"/>
</dbReference>
<evidence type="ECO:0000256" key="4">
    <source>
        <dbReference type="ARBA" id="ARBA00022884"/>
    </source>
</evidence>